<comment type="function">
    <text evidence="6">May be involved in iron transport and iron homeostasis.</text>
</comment>
<keyword evidence="2 6" id="KW-0813">Transport</keyword>
<feature type="transmembrane region" description="Helical" evidence="6">
    <location>
        <begin position="109"/>
        <end position="127"/>
    </location>
</feature>
<evidence type="ECO:0000256" key="1">
    <source>
        <dbReference type="ARBA" id="ARBA00004141"/>
    </source>
</evidence>
<dbReference type="PANTHER" id="PTHR11660">
    <property type="entry name" value="SOLUTE CARRIER FAMILY 40 MEMBER"/>
    <property type="match status" value="1"/>
</dbReference>
<comment type="subcellular location">
    <subcellularLocation>
        <location evidence="1 6">Membrane</location>
        <topology evidence="1 6">Multi-pass membrane protein</topology>
    </subcellularLocation>
</comment>
<evidence type="ECO:0000256" key="5">
    <source>
        <dbReference type="ARBA" id="ARBA00023136"/>
    </source>
</evidence>
<sequence length="152" mass="16837">MPSLSCTRRLCSFLNTPKCKLYCSYALSSWADRLWQFALSLVLVEIGGDLRLVAINGLIDCLAVLLFASSIGRWIDAKKRLTAVAMSAGVLLVVQYWEKEISPLWSGAVRIFLIIVAILLCAISILTQTGTKIVLTKDWVVVMCNNEKDKLA</sequence>
<evidence type="ECO:0000313" key="8">
    <source>
        <dbReference type="WBParaSite" id="PSAMB.scaffold1929size26597.g15586.t1"/>
    </source>
</evidence>
<proteinExistence type="inferred from homology"/>
<dbReference type="GO" id="GO:0005381">
    <property type="term" value="F:iron ion transmembrane transporter activity"/>
    <property type="evidence" value="ECO:0007669"/>
    <property type="project" value="UniProtKB-UniRule"/>
</dbReference>
<accession>A0A914VGI2</accession>
<dbReference type="Proteomes" id="UP000887566">
    <property type="component" value="Unplaced"/>
</dbReference>
<dbReference type="PANTHER" id="PTHR11660:SF57">
    <property type="entry name" value="SOLUTE CARRIER FAMILY 40 MEMBER"/>
    <property type="match status" value="1"/>
</dbReference>
<keyword evidence="3 6" id="KW-0812">Transmembrane</keyword>
<evidence type="ECO:0000256" key="2">
    <source>
        <dbReference type="ARBA" id="ARBA00022448"/>
    </source>
</evidence>
<evidence type="ECO:0000256" key="6">
    <source>
        <dbReference type="RuleBase" id="RU365065"/>
    </source>
</evidence>
<organism evidence="7 8">
    <name type="scientific">Plectus sambesii</name>
    <dbReference type="NCBI Taxonomy" id="2011161"/>
    <lineage>
        <taxon>Eukaryota</taxon>
        <taxon>Metazoa</taxon>
        <taxon>Ecdysozoa</taxon>
        <taxon>Nematoda</taxon>
        <taxon>Chromadorea</taxon>
        <taxon>Plectida</taxon>
        <taxon>Plectina</taxon>
        <taxon>Plectoidea</taxon>
        <taxon>Plectidae</taxon>
        <taxon>Plectus</taxon>
    </lineage>
</organism>
<dbReference type="Pfam" id="PF06963">
    <property type="entry name" value="FPN1"/>
    <property type="match status" value="1"/>
</dbReference>
<evidence type="ECO:0000256" key="3">
    <source>
        <dbReference type="ARBA" id="ARBA00022692"/>
    </source>
</evidence>
<comment type="similarity">
    <text evidence="6">Belongs to the ferroportin (FP) (TC 2.A.100) family. SLC40A subfamily.</text>
</comment>
<dbReference type="InterPro" id="IPR009716">
    <property type="entry name" value="Ferroportin-1"/>
</dbReference>
<name>A0A914VGI2_9BILA</name>
<dbReference type="GO" id="GO:0016020">
    <property type="term" value="C:membrane"/>
    <property type="evidence" value="ECO:0007669"/>
    <property type="project" value="UniProtKB-SubCell"/>
</dbReference>
<reference evidence="8" key="1">
    <citation type="submission" date="2022-11" db="UniProtKB">
        <authorList>
            <consortium name="WormBaseParasite"/>
        </authorList>
    </citation>
    <scope>IDENTIFICATION</scope>
</reference>
<evidence type="ECO:0000256" key="4">
    <source>
        <dbReference type="ARBA" id="ARBA00022989"/>
    </source>
</evidence>
<keyword evidence="5 6" id="KW-0472">Membrane</keyword>
<dbReference type="WBParaSite" id="PSAMB.scaffold1929size26597.g15586.t1">
    <property type="protein sequence ID" value="PSAMB.scaffold1929size26597.g15586.t1"/>
    <property type="gene ID" value="PSAMB.scaffold1929size26597.g15586"/>
</dbReference>
<feature type="transmembrane region" description="Helical" evidence="6">
    <location>
        <begin position="50"/>
        <end position="68"/>
    </location>
</feature>
<feature type="transmembrane region" description="Helical" evidence="6">
    <location>
        <begin position="80"/>
        <end position="97"/>
    </location>
</feature>
<keyword evidence="4 6" id="KW-1133">Transmembrane helix</keyword>
<comment type="caution">
    <text evidence="6">Lacks conserved residue(s) required for the propagation of feature annotation.</text>
</comment>
<protein>
    <recommendedName>
        <fullName evidence="6">Solute carrier family 40 member</fullName>
    </recommendedName>
</protein>
<dbReference type="AlphaFoldDB" id="A0A914VGI2"/>
<keyword evidence="7" id="KW-1185">Reference proteome</keyword>
<evidence type="ECO:0000313" key="7">
    <source>
        <dbReference type="Proteomes" id="UP000887566"/>
    </source>
</evidence>
<keyword evidence="6" id="KW-0406">Ion transport</keyword>